<sequence length="58" mass="6449">MTMLHLKLGQPILQQCKPTTMFPHPLMVHETPMLHEPLLSQSLLGKGGQGGSPFLWDV</sequence>
<comment type="caution">
    <text evidence="1">The sequence shown here is derived from an EMBL/GenBank/DDBJ whole genome shotgun (WGS) entry which is preliminary data.</text>
</comment>
<dbReference type="EMBL" id="CAKOAT010072599">
    <property type="protein sequence ID" value="CAH8310934.1"/>
    <property type="molecule type" value="Genomic_DNA"/>
</dbReference>
<gene>
    <name evidence="1" type="ORF">ERUC_LOCUS5833</name>
</gene>
<organism evidence="1 2">
    <name type="scientific">Eruca vesicaria subsp. sativa</name>
    <name type="common">Garden rocket</name>
    <name type="synonym">Eruca sativa</name>
    <dbReference type="NCBI Taxonomy" id="29727"/>
    <lineage>
        <taxon>Eukaryota</taxon>
        <taxon>Viridiplantae</taxon>
        <taxon>Streptophyta</taxon>
        <taxon>Embryophyta</taxon>
        <taxon>Tracheophyta</taxon>
        <taxon>Spermatophyta</taxon>
        <taxon>Magnoliopsida</taxon>
        <taxon>eudicotyledons</taxon>
        <taxon>Gunneridae</taxon>
        <taxon>Pentapetalae</taxon>
        <taxon>rosids</taxon>
        <taxon>malvids</taxon>
        <taxon>Brassicales</taxon>
        <taxon>Brassicaceae</taxon>
        <taxon>Brassiceae</taxon>
        <taxon>Eruca</taxon>
    </lineage>
</organism>
<evidence type="ECO:0000313" key="2">
    <source>
        <dbReference type="Proteomes" id="UP001642260"/>
    </source>
</evidence>
<keyword evidence="2" id="KW-1185">Reference proteome</keyword>
<protein>
    <submittedName>
        <fullName evidence="1">Uncharacterized protein</fullName>
    </submittedName>
</protein>
<reference evidence="1 2" key="1">
    <citation type="submission" date="2022-03" db="EMBL/GenBank/DDBJ databases">
        <authorList>
            <person name="Macdonald S."/>
            <person name="Ahmed S."/>
            <person name="Newling K."/>
        </authorList>
    </citation>
    <scope>NUCLEOTIDE SEQUENCE [LARGE SCALE GENOMIC DNA]</scope>
</reference>
<dbReference type="AlphaFoldDB" id="A0ABC8J2I6"/>
<dbReference type="Proteomes" id="UP001642260">
    <property type="component" value="Unassembled WGS sequence"/>
</dbReference>
<evidence type="ECO:0000313" key="1">
    <source>
        <dbReference type="EMBL" id="CAH8310934.1"/>
    </source>
</evidence>
<name>A0ABC8J2I6_ERUVS</name>
<proteinExistence type="predicted"/>
<accession>A0ABC8J2I6</accession>